<dbReference type="Proteomes" id="UP000734823">
    <property type="component" value="Unassembled WGS sequence"/>
</dbReference>
<dbReference type="RefSeq" id="WP_187218178.1">
    <property type="nucleotide sequence ID" value="NZ_JABVED010000001.1"/>
</dbReference>
<evidence type="ECO:0000313" key="2">
    <source>
        <dbReference type="Proteomes" id="UP000734823"/>
    </source>
</evidence>
<dbReference type="EMBL" id="JABVED010000001">
    <property type="protein sequence ID" value="MBC6446143.1"/>
    <property type="molecule type" value="Genomic_DNA"/>
</dbReference>
<protein>
    <submittedName>
        <fullName evidence="1">Uncharacterized protein</fullName>
    </submittedName>
</protein>
<name>A0ABR7L0D2_9PSEU</name>
<keyword evidence="2" id="KW-1185">Reference proteome</keyword>
<comment type="caution">
    <text evidence="1">The sequence shown here is derived from an EMBL/GenBank/DDBJ whole genome shotgun (WGS) entry which is preliminary data.</text>
</comment>
<sequence>MERTLALPSVDPAQAPDASSFVAGADGTAAFRGKLDGSLLDSASQVFFSVVYHFDGKTYGALPNAGEFQTQGVNCRGSFGEDAMRHLLILQKW</sequence>
<evidence type="ECO:0000313" key="1">
    <source>
        <dbReference type="EMBL" id="MBC6446143.1"/>
    </source>
</evidence>
<reference evidence="1 2" key="1">
    <citation type="submission" date="2020-06" db="EMBL/GenBank/DDBJ databases">
        <title>Actinokineospora xiongansis sp. nov., isolated from soil of Baiyangdian.</title>
        <authorList>
            <person name="Zhang X."/>
        </authorList>
    </citation>
    <scope>NUCLEOTIDE SEQUENCE [LARGE SCALE GENOMIC DNA]</scope>
    <source>
        <strain evidence="1 2">HBU206404</strain>
    </source>
</reference>
<organism evidence="1 2">
    <name type="scientific">Actinokineospora xionganensis</name>
    <dbReference type="NCBI Taxonomy" id="2684470"/>
    <lineage>
        <taxon>Bacteria</taxon>
        <taxon>Bacillati</taxon>
        <taxon>Actinomycetota</taxon>
        <taxon>Actinomycetes</taxon>
        <taxon>Pseudonocardiales</taxon>
        <taxon>Pseudonocardiaceae</taxon>
        <taxon>Actinokineospora</taxon>
    </lineage>
</organism>
<gene>
    <name evidence="1" type="ORF">GPZ80_03015</name>
</gene>
<proteinExistence type="predicted"/>
<accession>A0ABR7L0D2</accession>